<organism evidence="2 3">
    <name type="scientific">Funneliformis geosporum</name>
    <dbReference type="NCBI Taxonomy" id="1117311"/>
    <lineage>
        <taxon>Eukaryota</taxon>
        <taxon>Fungi</taxon>
        <taxon>Fungi incertae sedis</taxon>
        <taxon>Mucoromycota</taxon>
        <taxon>Glomeromycotina</taxon>
        <taxon>Glomeromycetes</taxon>
        <taxon>Glomerales</taxon>
        <taxon>Glomeraceae</taxon>
        <taxon>Funneliformis</taxon>
    </lineage>
</organism>
<sequence>MSSSGNNVSDLKAKINKSLNALEKKVDKVATPPPVSKPTGKPAKIIAVLLFGGFQHFEYIVILLHLKAYHDHREVEICYLEEEIQKIPNSLIKKMLSLCITDICHFVTEFISRTEFDNAYVQFTTEIFNMMMNQTSLKKLIIPFSRPPVYQLVTDLLQESCLRGLSVLECSSAIGPKFFDKLSQICHDLESLKIKLDEDFSNELVDFLASQNTLKYLELEYVRDIRQSFTQFPNTLTKLHINGVHLGIPFSQLLLISELSNLQELSLSLCNVEGVLKDFNILQYVAFPKLQSLIFGAECPDNDYLIKFLEINGKSLMKLKLCDNIDSSLNLVLGKFCPNLKSLYTFFPGGDVKSLKEIFNDCQQLERLNILLSGFVSQELEILKIVVDCSPANFKELSIDFGEVTGEDDEDGEEINFFENGFVSEFEQWANRDPCIPLSLTFIMTAEHFNFSYMNNKTVADYLKLDVIKSFDIYINVRHRLSPTLTNMLVVSIAVIAVVITVATIAIIFVAIDDFVDVRHIVNMVSSHHFFYIYFQWKFG</sequence>
<dbReference type="Proteomes" id="UP001153678">
    <property type="component" value="Unassembled WGS sequence"/>
</dbReference>
<evidence type="ECO:0000313" key="3">
    <source>
        <dbReference type="Proteomes" id="UP001153678"/>
    </source>
</evidence>
<dbReference type="InterPro" id="IPR032675">
    <property type="entry name" value="LRR_dom_sf"/>
</dbReference>
<reference evidence="2" key="1">
    <citation type="submission" date="2022-08" db="EMBL/GenBank/DDBJ databases">
        <authorList>
            <person name="Kallberg Y."/>
            <person name="Tangrot J."/>
            <person name="Rosling A."/>
        </authorList>
    </citation>
    <scope>NUCLEOTIDE SEQUENCE</scope>
    <source>
        <strain evidence="2">Wild A</strain>
    </source>
</reference>
<proteinExistence type="predicted"/>
<accession>A0A9W4SU58</accession>
<dbReference type="AlphaFoldDB" id="A0A9W4SU58"/>
<keyword evidence="1" id="KW-1133">Transmembrane helix</keyword>
<dbReference type="EMBL" id="CAMKVN010002367">
    <property type="protein sequence ID" value="CAI2180769.1"/>
    <property type="molecule type" value="Genomic_DNA"/>
</dbReference>
<dbReference type="SUPFAM" id="SSF52047">
    <property type="entry name" value="RNI-like"/>
    <property type="match status" value="1"/>
</dbReference>
<keyword evidence="1" id="KW-0812">Transmembrane</keyword>
<gene>
    <name evidence="2" type="ORF">FWILDA_LOCUS9746</name>
</gene>
<dbReference type="Gene3D" id="3.80.10.10">
    <property type="entry name" value="Ribonuclease Inhibitor"/>
    <property type="match status" value="1"/>
</dbReference>
<feature type="transmembrane region" description="Helical" evidence="1">
    <location>
        <begin position="488"/>
        <end position="512"/>
    </location>
</feature>
<comment type="caution">
    <text evidence="2">The sequence shown here is derived from an EMBL/GenBank/DDBJ whole genome shotgun (WGS) entry which is preliminary data.</text>
</comment>
<evidence type="ECO:0000313" key="2">
    <source>
        <dbReference type="EMBL" id="CAI2180769.1"/>
    </source>
</evidence>
<keyword evidence="3" id="KW-1185">Reference proteome</keyword>
<protein>
    <submittedName>
        <fullName evidence="2">3929_t:CDS:1</fullName>
    </submittedName>
</protein>
<evidence type="ECO:0000256" key="1">
    <source>
        <dbReference type="SAM" id="Phobius"/>
    </source>
</evidence>
<name>A0A9W4SU58_9GLOM</name>
<keyword evidence="1" id="KW-0472">Membrane</keyword>